<protein>
    <recommendedName>
        <fullName evidence="1">Type II secretion system protein GspE N-terminal domain-containing protein</fullName>
    </recommendedName>
</protein>
<feature type="domain" description="Type II secretion system protein GspE N-terminal" evidence="1">
    <location>
        <begin position="199"/>
        <end position="281"/>
    </location>
</feature>
<comment type="caution">
    <text evidence="2">The sequence shown here is derived from an EMBL/GenBank/DDBJ whole genome shotgun (WGS) entry which is preliminary data.</text>
</comment>
<dbReference type="Gene3D" id="3.30.300.160">
    <property type="entry name" value="Type II secretion system, protein E, N-terminal domain"/>
    <property type="match status" value="1"/>
</dbReference>
<gene>
    <name evidence="2" type="ORF">KTT_37600</name>
</gene>
<evidence type="ECO:0000313" key="3">
    <source>
        <dbReference type="Proteomes" id="UP000287352"/>
    </source>
</evidence>
<dbReference type="AlphaFoldDB" id="A0A402A4H3"/>
<name>A0A402A4H3_9CHLR</name>
<evidence type="ECO:0000259" key="1">
    <source>
        <dbReference type="Pfam" id="PF05157"/>
    </source>
</evidence>
<evidence type="ECO:0000313" key="2">
    <source>
        <dbReference type="EMBL" id="GCE13901.1"/>
    </source>
</evidence>
<sequence length="284" mass="32124">MQTTIKTTIDNNQRSSANDIITTADLLRWADNDQNPADHVKRLLQAGATQVALVAITLHFAPDSDNGQEPIQARSLLYFLDYLRPLVRKTDSVCMQGYTYYFFLLDATIHGGEIVQRRLWESLLWCVHNTNEPDIYRPSQMAIGYSAYPAPQKSIQHFLATARIARISFDVPEALSEQMAQAPHQEELREQLKEQSRQLGIPYVANLPRRLPNKVKRLVALQLAQELCCYPLGLERDHLTVAMGNPPDPNVLMRLTQITGMQIFPVLAHPLEINQALQCLQNAG</sequence>
<organism evidence="2 3">
    <name type="scientific">Tengunoibacter tsumagoiensis</name>
    <dbReference type="NCBI Taxonomy" id="2014871"/>
    <lineage>
        <taxon>Bacteria</taxon>
        <taxon>Bacillati</taxon>
        <taxon>Chloroflexota</taxon>
        <taxon>Ktedonobacteria</taxon>
        <taxon>Ktedonobacterales</taxon>
        <taxon>Dictyobacteraceae</taxon>
        <taxon>Tengunoibacter</taxon>
    </lineage>
</organism>
<dbReference type="EMBL" id="BIFR01000001">
    <property type="protein sequence ID" value="GCE13901.1"/>
    <property type="molecule type" value="Genomic_DNA"/>
</dbReference>
<dbReference type="RefSeq" id="WP_126581389.1">
    <property type="nucleotide sequence ID" value="NZ_BIFR01000001.1"/>
</dbReference>
<dbReference type="Pfam" id="PF05157">
    <property type="entry name" value="MshEN"/>
    <property type="match status" value="1"/>
</dbReference>
<reference evidence="3" key="1">
    <citation type="submission" date="2018-12" db="EMBL/GenBank/DDBJ databases">
        <title>Tengunoibacter tsumagoiensis gen. nov., sp. nov., Dictyobacter kobayashii sp. nov., D. alpinus sp. nov., and D. joshuensis sp. nov. and description of Dictyobacteraceae fam. nov. within the order Ktedonobacterales isolated from Tengu-no-mugimeshi.</title>
        <authorList>
            <person name="Wang C.M."/>
            <person name="Zheng Y."/>
            <person name="Sakai Y."/>
            <person name="Toyoda A."/>
            <person name="Minakuchi Y."/>
            <person name="Abe K."/>
            <person name="Yokota A."/>
            <person name="Yabe S."/>
        </authorList>
    </citation>
    <scope>NUCLEOTIDE SEQUENCE [LARGE SCALE GENOMIC DNA]</scope>
    <source>
        <strain evidence="3">Uno3</strain>
    </source>
</reference>
<dbReference type="InterPro" id="IPR037257">
    <property type="entry name" value="T2SS_E_N_sf"/>
</dbReference>
<keyword evidence="3" id="KW-1185">Reference proteome</keyword>
<dbReference type="Proteomes" id="UP000287352">
    <property type="component" value="Unassembled WGS sequence"/>
</dbReference>
<dbReference type="OrthoDB" id="154660at2"/>
<dbReference type="SUPFAM" id="SSF160246">
    <property type="entry name" value="EspE N-terminal domain-like"/>
    <property type="match status" value="1"/>
</dbReference>
<accession>A0A402A4H3</accession>
<dbReference type="InterPro" id="IPR007831">
    <property type="entry name" value="T2SS_GspE_N"/>
</dbReference>
<proteinExistence type="predicted"/>